<accession>A0ABZ1CCN4</accession>
<feature type="region of interest" description="Disordered" evidence="1">
    <location>
        <begin position="1"/>
        <end position="21"/>
    </location>
</feature>
<organism evidence="2 3">
    <name type="scientific">Actomonas aquatica</name>
    <dbReference type="NCBI Taxonomy" id="2866162"/>
    <lineage>
        <taxon>Bacteria</taxon>
        <taxon>Pseudomonadati</taxon>
        <taxon>Verrucomicrobiota</taxon>
        <taxon>Opitutia</taxon>
        <taxon>Opitutales</taxon>
        <taxon>Opitutaceae</taxon>
        <taxon>Actomonas</taxon>
    </lineage>
</organism>
<protein>
    <submittedName>
        <fullName evidence="2">Uncharacterized protein</fullName>
    </submittedName>
</protein>
<proteinExistence type="predicted"/>
<dbReference type="RefSeq" id="WP_221029899.1">
    <property type="nucleotide sequence ID" value="NZ_CP139781.1"/>
</dbReference>
<sequence>MNLILETTTGRPTPAGTVPQLPRASTDATLQLVTNGVAALLPEGQPVALKIYTPDDLVTPVATFSVWARNATYQLYTATLAPLTTGLAWLREKTLRARVSYGTPNVDSELFHLMLGGSGGAAPDLPQIVITQPAGPVKQTVSLGAKTGNLKLEAYGNHVVQADAKVNGMQLYANTAPVGADVLVELRKGGVGTGAVATLSAGSKAERTPFDPVVNVEAGDVLDFEVIQIGSTKPGGYLSTEMELELV</sequence>
<dbReference type="Proteomes" id="UP000738431">
    <property type="component" value="Chromosome"/>
</dbReference>
<dbReference type="EMBL" id="CP139781">
    <property type="protein sequence ID" value="WRQ89410.1"/>
    <property type="molecule type" value="Genomic_DNA"/>
</dbReference>
<reference evidence="2 3" key="1">
    <citation type="submission" date="2023-12" db="EMBL/GenBank/DDBJ databases">
        <title>Description of an unclassified Opitutus bacterium of Verrucomicrobiota.</title>
        <authorList>
            <person name="Zhang D.-F."/>
        </authorList>
    </citation>
    <scope>NUCLEOTIDE SEQUENCE [LARGE SCALE GENOMIC DNA]</scope>
    <source>
        <strain evidence="2 3">WL0086</strain>
    </source>
</reference>
<name>A0ABZ1CCN4_9BACT</name>
<evidence type="ECO:0000313" key="2">
    <source>
        <dbReference type="EMBL" id="WRQ89410.1"/>
    </source>
</evidence>
<keyword evidence="3" id="KW-1185">Reference proteome</keyword>
<evidence type="ECO:0000256" key="1">
    <source>
        <dbReference type="SAM" id="MobiDB-lite"/>
    </source>
</evidence>
<gene>
    <name evidence="2" type="ORF">K1X11_008310</name>
</gene>
<evidence type="ECO:0000313" key="3">
    <source>
        <dbReference type="Proteomes" id="UP000738431"/>
    </source>
</evidence>
<feature type="compositionally biased region" description="Polar residues" evidence="1">
    <location>
        <begin position="1"/>
        <end position="11"/>
    </location>
</feature>